<organism evidence="5 6">
    <name type="scientific">Flavivirga eckloniae</name>
    <dbReference type="NCBI Taxonomy" id="1803846"/>
    <lineage>
        <taxon>Bacteria</taxon>
        <taxon>Pseudomonadati</taxon>
        <taxon>Bacteroidota</taxon>
        <taxon>Flavobacteriia</taxon>
        <taxon>Flavobacteriales</taxon>
        <taxon>Flavobacteriaceae</taxon>
        <taxon>Flavivirga</taxon>
    </lineage>
</organism>
<evidence type="ECO:0000313" key="6">
    <source>
        <dbReference type="Proteomes" id="UP000235826"/>
    </source>
</evidence>
<dbReference type="AlphaFoldDB" id="A0A2K9PSL2"/>
<reference evidence="5 6" key="1">
    <citation type="submission" date="2018-01" db="EMBL/GenBank/DDBJ databases">
        <title>Complete genome sequence of Flavivirga eckloniae ECD14 isolated from seaweed Ecklonia cava.</title>
        <authorList>
            <person name="Lee J.H."/>
            <person name="Baik K.S."/>
            <person name="Seong C.N."/>
        </authorList>
    </citation>
    <scope>NUCLEOTIDE SEQUENCE [LARGE SCALE GENOMIC DNA]</scope>
    <source>
        <strain evidence="5 6">ECD14</strain>
    </source>
</reference>
<dbReference type="Pfam" id="PF20009">
    <property type="entry name" value="GEVED"/>
    <property type="match status" value="1"/>
</dbReference>
<proteinExistence type="predicted"/>
<feature type="region of interest" description="Disordered" evidence="2">
    <location>
        <begin position="713"/>
        <end position="732"/>
    </location>
</feature>
<gene>
    <name evidence="5" type="ORF">C1H87_15655</name>
</gene>
<name>A0A2K9PSL2_9FLAO</name>
<dbReference type="InterPro" id="IPR045474">
    <property type="entry name" value="GEVED"/>
</dbReference>
<protein>
    <recommendedName>
        <fullName evidence="4">Fibronectin type-III domain-containing protein</fullName>
    </recommendedName>
</protein>
<evidence type="ECO:0000313" key="5">
    <source>
        <dbReference type="EMBL" id="AUP80062.1"/>
    </source>
</evidence>
<dbReference type="InterPro" id="IPR003961">
    <property type="entry name" value="FN3_dom"/>
</dbReference>
<dbReference type="EMBL" id="CP025791">
    <property type="protein sequence ID" value="AUP80062.1"/>
    <property type="molecule type" value="Genomic_DNA"/>
</dbReference>
<dbReference type="InterPro" id="IPR013783">
    <property type="entry name" value="Ig-like_fold"/>
</dbReference>
<dbReference type="PROSITE" id="PS50853">
    <property type="entry name" value="FN3"/>
    <property type="match status" value="1"/>
</dbReference>
<feature type="domain" description="Fibronectin type-III" evidence="4">
    <location>
        <begin position="541"/>
        <end position="625"/>
    </location>
</feature>
<dbReference type="NCBIfam" id="TIGR04183">
    <property type="entry name" value="Por_Secre_tail"/>
    <property type="match status" value="1"/>
</dbReference>
<dbReference type="InterPro" id="IPR026444">
    <property type="entry name" value="Secre_tail"/>
</dbReference>
<keyword evidence="6" id="KW-1185">Reference proteome</keyword>
<dbReference type="KEGG" id="fek:C1H87_15655"/>
<dbReference type="Proteomes" id="UP000235826">
    <property type="component" value="Chromosome"/>
</dbReference>
<evidence type="ECO:0000256" key="3">
    <source>
        <dbReference type="SAM" id="SignalP"/>
    </source>
</evidence>
<sequence>MTCHLIKNLKQAKMKRKNLLLPLLFVISFMTHAQVNQHKAFYQGKISSVEHVSSMLSRPNDLVPPDNSVREAKDKRSLGNKVVSGKDPQTEDDYFIRNRHEQEQSMQRAPASLVFDTYSSNSSPTDPSLAIGPNHVMVVFNTGFMIYDKSGNQLLGETSPNPAIFPSGGCCDLTVSYDNAADRWVLSFLGSGAQVAVSDGPNPLTAGWYVYNISTISDYQKLSVWSDGYYLTDNTASSNKLWILERDVMLTGGSGAQILGFNLPGIVTSGFYSPQVLNVTDGNLPAPGGATIVYLQDDAWSGVSQDHIKVWTANVNWSSPGSSTVSSPQQINTTPFIGVFDNGSFSNLTQPGGGVPIDALQATIMNQAQFRKFATHNSALFNFVVDTDASSGKLAGIRWYEFRQSGDNQPWSLYQEGTYTAPNGKHAWNASLAMDGQGNIGMGYTSMSGPSTSATVRVSSYFTGRLSSDPLGTMTSTEQVIANGTADISGNRYGDYSKIDVDPSDDASFWFINEYINGSRKGVVGKFQIQAGTADTEAPTNPTNLVASNITGSGATLNWTASTDNVGVTLYNISIDGNPVGSSATTTFNATGLSPLTTYTAAVTAQDAAGNVSGSASVSFTTTAANVNYCSSASTNVNDEYISNVQLNTINNNSNAQFYSDFTSISTDLNEGATYTITVTPTWTGITYSEGYAVWIDYNNNGNFNDSGELVWSKSPSTDTPNSGTFTVPSGTSKTSVRMRVSMKYNDTPTSCETFTYGEVEDYTINLGTGSSVRSNEKALQAFTEATNKNINMYPIPAKSRLTIDVLEHDLDEITIFASSGAIVKKVDPSKGSHTIDTSQLMSGMYFVRFVSKRLATTKRFIKQ</sequence>
<accession>A0A2K9PSL2</accession>
<feature type="chain" id="PRO_5014675431" description="Fibronectin type-III domain-containing protein" evidence="3">
    <location>
        <begin position="34"/>
        <end position="864"/>
    </location>
</feature>
<evidence type="ECO:0000256" key="1">
    <source>
        <dbReference type="ARBA" id="ARBA00022729"/>
    </source>
</evidence>
<dbReference type="Pfam" id="PF00041">
    <property type="entry name" value="fn3"/>
    <property type="match status" value="1"/>
</dbReference>
<dbReference type="InterPro" id="IPR036116">
    <property type="entry name" value="FN3_sf"/>
</dbReference>
<dbReference type="SMART" id="SM00060">
    <property type="entry name" value="FN3"/>
    <property type="match status" value="1"/>
</dbReference>
<dbReference type="CDD" id="cd00063">
    <property type="entry name" value="FN3"/>
    <property type="match status" value="1"/>
</dbReference>
<dbReference type="Gene3D" id="2.60.40.10">
    <property type="entry name" value="Immunoglobulins"/>
    <property type="match status" value="1"/>
</dbReference>
<feature type="compositionally biased region" description="Polar residues" evidence="2">
    <location>
        <begin position="714"/>
        <end position="732"/>
    </location>
</feature>
<feature type="signal peptide" evidence="3">
    <location>
        <begin position="1"/>
        <end position="33"/>
    </location>
</feature>
<dbReference type="SUPFAM" id="SSF49265">
    <property type="entry name" value="Fibronectin type III"/>
    <property type="match status" value="1"/>
</dbReference>
<keyword evidence="1 3" id="KW-0732">Signal</keyword>
<dbReference type="Pfam" id="PF18962">
    <property type="entry name" value="Por_Secre_tail"/>
    <property type="match status" value="1"/>
</dbReference>
<evidence type="ECO:0000256" key="2">
    <source>
        <dbReference type="SAM" id="MobiDB-lite"/>
    </source>
</evidence>
<evidence type="ECO:0000259" key="4">
    <source>
        <dbReference type="PROSITE" id="PS50853"/>
    </source>
</evidence>
<feature type="compositionally biased region" description="Basic and acidic residues" evidence="2">
    <location>
        <begin position="68"/>
        <end position="77"/>
    </location>
</feature>
<feature type="region of interest" description="Disordered" evidence="2">
    <location>
        <begin position="56"/>
        <end position="92"/>
    </location>
</feature>